<dbReference type="Proteomes" id="UP000234857">
    <property type="component" value="Unassembled WGS sequence"/>
</dbReference>
<reference evidence="1 2" key="1">
    <citation type="submission" date="2017-11" db="EMBL/GenBank/DDBJ databases">
        <title>Genome-resolved metagenomics identifies genetic mobility, metabolic interactions, and unexpected diversity in perchlorate-reducing communities.</title>
        <authorList>
            <person name="Barnum T.P."/>
            <person name="Figueroa I.A."/>
            <person name="Carlstrom C.I."/>
            <person name="Lucas L.N."/>
            <person name="Engelbrektson A.L."/>
            <person name="Coates J.D."/>
        </authorList>
    </citation>
    <scope>NUCLEOTIDE SEQUENCE [LARGE SCALE GENOMIC DNA]</scope>
    <source>
        <strain evidence="1">BM706</strain>
    </source>
</reference>
<evidence type="ECO:0000313" key="2">
    <source>
        <dbReference type="Proteomes" id="UP000234857"/>
    </source>
</evidence>
<dbReference type="EMBL" id="PKTG01000044">
    <property type="protein sequence ID" value="PLX18973.1"/>
    <property type="molecule type" value="Genomic_DNA"/>
</dbReference>
<dbReference type="AlphaFoldDB" id="A0A2N5ZK14"/>
<organism evidence="1 2">
    <name type="scientific">Muiribacterium halophilum</name>
    <dbReference type="NCBI Taxonomy" id="2053465"/>
    <lineage>
        <taxon>Bacteria</taxon>
        <taxon>Candidatus Muiribacteriota</taxon>
        <taxon>Candidatus Muiribacteriia</taxon>
        <taxon>Candidatus Muiribacteriales</taxon>
        <taxon>Candidatus Muiribacteriaceae</taxon>
        <taxon>Candidatus Muiribacterium</taxon>
    </lineage>
</organism>
<proteinExistence type="predicted"/>
<dbReference type="Gene3D" id="3.40.50.2000">
    <property type="entry name" value="Glycogen Phosphorylase B"/>
    <property type="match status" value="1"/>
</dbReference>
<protein>
    <recommendedName>
        <fullName evidence="3">Glycosyl transferase family 28 C-terminal domain-containing protein</fullName>
    </recommendedName>
</protein>
<dbReference type="SUPFAM" id="SSF53756">
    <property type="entry name" value="UDP-Glycosyltransferase/glycogen phosphorylase"/>
    <property type="match status" value="1"/>
</dbReference>
<name>A0A2N5ZK14_MUIH1</name>
<comment type="caution">
    <text evidence="1">The sequence shown here is derived from an EMBL/GenBank/DDBJ whole genome shotgun (WGS) entry which is preliminary data.</text>
</comment>
<gene>
    <name evidence="1" type="ORF">C0601_03225</name>
</gene>
<sequence length="303" mass="34894">MKKILFVCKVSKSTGTGHIRRAAFLSKFLESKTKILFFGDKSIGENICSEAIYIKSYIDIFNEINRFKPNWIVMDRQKNSSNLIKRLKKSGTKILLIEDDSFAGKYADIVWDANVKIKKDGYITGFEKVLLNPKVFDHKKKKYNDSAGSIFICLGGTDINQNIPFLIKNLSDKGLYLHVFPGSRYVEYLKYKKADVKIYNEKENIFHIARQCDIAIVSGGITMYEMVYLGIPTIVWPQVYHQKNNTLQLLEKNIIKIADSKQEILKVIMSFVDKTEKYYEFLSFIKDLSIGNGIKDFKNILEG</sequence>
<accession>A0A2N5ZK14</accession>
<evidence type="ECO:0000313" key="1">
    <source>
        <dbReference type="EMBL" id="PLX18973.1"/>
    </source>
</evidence>
<evidence type="ECO:0008006" key="3">
    <source>
        <dbReference type="Google" id="ProtNLM"/>
    </source>
</evidence>